<feature type="transmembrane region" description="Helical" evidence="1">
    <location>
        <begin position="28"/>
        <end position="48"/>
    </location>
</feature>
<gene>
    <name evidence="3" type="ORF">KU306_12040</name>
</gene>
<organism evidence="3 4">
    <name type="scientific">Haloferax larsenii</name>
    <dbReference type="NCBI Taxonomy" id="302484"/>
    <lineage>
        <taxon>Archaea</taxon>
        <taxon>Methanobacteriati</taxon>
        <taxon>Methanobacteriota</taxon>
        <taxon>Stenosarchaea group</taxon>
        <taxon>Halobacteria</taxon>
        <taxon>Halobacteriales</taxon>
        <taxon>Haloferacaceae</taxon>
        <taxon>Haloferax</taxon>
    </lineage>
</organism>
<evidence type="ECO:0000313" key="4">
    <source>
        <dbReference type="Proteomes" id="UP001058330"/>
    </source>
</evidence>
<feature type="transmembrane region" description="Helical" evidence="1">
    <location>
        <begin position="68"/>
        <end position="86"/>
    </location>
</feature>
<dbReference type="Pfam" id="PF26255">
    <property type="entry name" value="Viral_env_HRPV"/>
    <property type="match status" value="1"/>
</dbReference>
<feature type="domain" description="Envelope protein N-terminal" evidence="2">
    <location>
        <begin position="127"/>
        <end position="407"/>
    </location>
</feature>
<dbReference type="EMBL" id="CP078063">
    <property type="protein sequence ID" value="UVE49636.1"/>
    <property type="molecule type" value="Genomic_DNA"/>
</dbReference>
<dbReference type="RefSeq" id="WP_258302060.1">
    <property type="nucleotide sequence ID" value="NZ_CP078063.1"/>
</dbReference>
<keyword evidence="1" id="KW-0472">Membrane</keyword>
<protein>
    <recommendedName>
        <fullName evidence="2">Envelope protein N-terminal domain-containing protein</fullName>
    </recommendedName>
</protein>
<evidence type="ECO:0000259" key="2">
    <source>
        <dbReference type="Pfam" id="PF26255"/>
    </source>
</evidence>
<accession>A0ABY5RBA6</accession>
<evidence type="ECO:0000313" key="3">
    <source>
        <dbReference type="EMBL" id="UVE49636.1"/>
    </source>
</evidence>
<keyword evidence="1" id="KW-1133">Transmembrane helix</keyword>
<dbReference type="GeneID" id="74529648"/>
<keyword evidence="4" id="KW-1185">Reference proteome</keyword>
<keyword evidence="1" id="KW-0812">Transmembrane</keyword>
<dbReference type="Proteomes" id="UP001058330">
    <property type="component" value="Chromosome"/>
</dbReference>
<dbReference type="InterPro" id="IPR058677">
    <property type="entry name" value="ORF4_N"/>
</dbReference>
<sequence length="568" mass="60046">MNLGSILTYLGVTSTSGAVYLGFVYDDVGAALAVAVVAILAFGVRLSILDLDLGPRSDRVRSFVQKGAALAGVGLLVTTAATSGVVPGVSPVGTASAEWVECSITDPLVGAAYNTIIGADSGCRWESGGQTDVENLTATDAYANGLALKDSSDSYLTQTENFVEDTRTVAYTKAKISLINDINNGTNVSQAKNNANETVEDYYSQIERNIIADWNQKTLQAEYLTNTSLNVYPYHSGHYGGATSSMNSDYRELGFGGDAADQGRGWANYTLMNGSNVSVRYVIHDHGTFNSGEDALWAPDENDVDVSTLAMLDAIAIEDPNNTSNLPHVLDRNRIAAVIDDLDAQASQVKSNMGPVADGYYAEYQAGDINSTELAMLDPSVIAAEASTDLNSTGYYSYAAVQLAAIGAEGSLNTSHNLTVSGGASNVTFDGTLFYSGDDAPAGWDTNTTYNMSSFNGTFYFVVSPSDVNNSSYMTDLSTHGTHFTINEATNAATGESLNTTTIHKYVYEDTNATALQSQIDQLQELRNYYETQASGGSSSGGINTKLLGGALLVGAAAVLLIQREGRK</sequence>
<evidence type="ECO:0000256" key="1">
    <source>
        <dbReference type="SAM" id="Phobius"/>
    </source>
</evidence>
<proteinExistence type="predicted"/>
<reference evidence="3" key="1">
    <citation type="submission" date="2021-07" db="EMBL/GenBank/DDBJ databases">
        <title>Studies on halocins as antimicrobial molecules from haloarchaea.</title>
        <authorList>
            <person name="Kumar S."/>
            <person name="Khare S.K."/>
        </authorList>
    </citation>
    <scope>NUCLEOTIDE SEQUENCE</scope>
    <source>
        <strain evidence="3">NCIM 5678</strain>
    </source>
</reference>
<name>A0ABY5RBA6_HALLR</name>